<gene>
    <name evidence="3" type="ORF">FRZ00_33480</name>
</gene>
<evidence type="ECO:0000256" key="2">
    <source>
        <dbReference type="SAM" id="MobiDB-lite"/>
    </source>
</evidence>
<evidence type="ECO:0000313" key="3">
    <source>
        <dbReference type="EMBL" id="KAB7833558.1"/>
    </source>
</evidence>
<accession>A0A5N5VZ67</accession>
<name>A0A5N5VZ67_STRMB</name>
<keyword evidence="4" id="KW-1185">Reference proteome</keyword>
<dbReference type="EMBL" id="VOKX01000132">
    <property type="protein sequence ID" value="KAB7833558.1"/>
    <property type="molecule type" value="Genomic_DNA"/>
</dbReference>
<reference evidence="3 4" key="1">
    <citation type="journal article" date="2019" name="Microb. Cell Fact.">
        <title>Exploring novel herbicidin analogues by transcriptional regulator overexpression and MS/MS molecular networking.</title>
        <authorList>
            <person name="Shi Y."/>
            <person name="Gu R."/>
            <person name="Li Y."/>
            <person name="Wang X."/>
            <person name="Ren W."/>
            <person name="Li X."/>
            <person name="Wang L."/>
            <person name="Xie Y."/>
            <person name="Hong B."/>
        </authorList>
    </citation>
    <scope>NUCLEOTIDE SEQUENCE [LARGE SCALE GENOMIC DNA]</scope>
    <source>
        <strain evidence="3 4">US-43</strain>
    </source>
</reference>
<evidence type="ECO:0000256" key="1">
    <source>
        <dbReference type="SAM" id="Coils"/>
    </source>
</evidence>
<organism evidence="3 4">
    <name type="scientific">Streptomyces mobaraensis</name>
    <name type="common">Streptoverticillium mobaraense</name>
    <dbReference type="NCBI Taxonomy" id="35621"/>
    <lineage>
        <taxon>Bacteria</taxon>
        <taxon>Bacillati</taxon>
        <taxon>Actinomycetota</taxon>
        <taxon>Actinomycetes</taxon>
        <taxon>Kitasatosporales</taxon>
        <taxon>Streptomycetaceae</taxon>
        <taxon>Streptomyces</taxon>
    </lineage>
</organism>
<dbReference type="Proteomes" id="UP000327000">
    <property type="component" value="Unassembled WGS sequence"/>
</dbReference>
<feature type="coiled-coil region" evidence="1">
    <location>
        <begin position="309"/>
        <end position="371"/>
    </location>
</feature>
<feature type="compositionally biased region" description="Acidic residues" evidence="2">
    <location>
        <begin position="432"/>
        <end position="441"/>
    </location>
</feature>
<keyword evidence="1" id="KW-0175">Coiled coil</keyword>
<feature type="region of interest" description="Disordered" evidence="2">
    <location>
        <begin position="185"/>
        <end position="208"/>
    </location>
</feature>
<feature type="region of interest" description="Disordered" evidence="2">
    <location>
        <begin position="389"/>
        <end position="441"/>
    </location>
</feature>
<protein>
    <submittedName>
        <fullName evidence="3">Uncharacterized protein</fullName>
    </submittedName>
</protein>
<comment type="caution">
    <text evidence="3">The sequence shown here is derived from an EMBL/GenBank/DDBJ whole genome shotgun (WGS) entry which is preliminary data.</text>
</comment>
<dbReference type="RefSeq" id="WP_152266112.1">
    <property type="nucleotide sequence ID" value="NZ_VOKX01000132.1"/>
</dbReference>
<dbReference type="AlphaFoldDB" id="A0A5N5VZ67"/>
<feature type="compositionally biased region" description="Low complexity" evidence="2">
    <location>
        <begin position="188"/>
        <end position="208"/>
    </location>
</feature>
<evidence type="ECO:0000313" key="4">
    <source>
        <dbReference type="Proteomes" id="UP000327000"/>
    </source>
</evidence>
<sequence>MDIPPNSPNGEWKPSLQDHLASPFLAHYLRAEPEKGPSLDDVEILQSETVGATRYHLCYDPAADRGVLYAERQSGTIDVVTHDDIGAPNALFRELTGPGAPTELGEQLQAEQGLVRELAAEADEYDREQQIDRLLQQYPDQLSMAQEDREAGLLTEQQYQDRVRELEQFKQGLEDERMLITMERGESARQQAAEPAQQEPAARPPAAADRGPLHDWFSQSHGIHVTETQTVGDTRYLRGFIEGTHQEEVWAVRESGAIEQVATDFAPDTSVPAATVWQTVTAPGFPTEHEQQVEHEQAAAFDPAWSDPQYQAQRMLEQHQEELDRAERARDAGVLSPEAYEETVQDLGTFRQKLEEEQAAHQIEHGEAQAQEDMLAAYAQELAHDGITPEALTSYYGTPGPAGPQDEPAHDHNVPAVEPAVAPEPPAPEPPAPDDDFDIDL</sequence>
<proteinExistence type="predicted"/>
<feature type="compositionally biased region" description="Pro residues" evidence="2">
    <location>
        <begin position="422"/>
        <end position="431"/>
    </location>
</feature>